<dbReference type="SUPFAM" id="SSF109604">
    <property type="entry name" value="HD-domain/PDEase-like"/>
    <property type="match status" value="1"/>
</dbReference>
<dbReference type="Proteomes" id="UP000694728">
    <property type="component" value="Unplaced"/>
</dbReference>
<evidence type="ECO:0000313" key="14">
    <source>
        <dbReference type="Ensembl" id="ENSSSCP00045026120.1"/>
    </source>
</evidence>
<proteinExistence type="inferred from homology"/>
<reference evidence="14" key="1">
    <citation type="submission" date="2025-05" db="UniProtKB">
        <authorList>
            <consortium name="Ensembl"/>
        </authorList>
    </citation>
    <scope>IDENTIFICATION</scope>
</reference>
<sequence>MKEHGATFSSGGIGGSGDSAMDSLQPLQPNYMSVCLFAEESYQKLAMETLEELDWCLDQLETIQTYRSVSEMASNKFKRMLNRELTHLSEMSRSGNQVSEYISNTFLDKQNDVEIPSPTQKDREKKKKQQLMTQISGVKKLMHSSSLNNTSISRFGVNTENEDHLAKELEDLNKWGLNIFNVAGYSHNRPLTCIMYAIFQVRKQERMLVPHVDAPDDFFPPQFPILIALVFILGHALIYFLIHVAAQERDLLKTFKISSDTLVTYMMTLEDHYHSDVAYHNSLHAADVAQSTHVLLSTPALDAVFTDLEILAAIFAAAIHDVDHPGVSNQFLINTNSELALMYNDESVLENHHLAVGFKLLQEEHCDIFQNLTKKQRQTLRKMVIDMVLATDMSKHMSLLADLKTMVETKKVTSSGVLLLDNYTDRIQVLRNMVHCADLSNPTKSLELYRQWTDRIMEEFFQQGDKERERGMEISPMCDKHTASVEKSQVGFIDYIVHPLWETWADLVQPDAQDILDTLEDNRNWYQSMIPQSPSPPLDEQNRDCQGLMEKFQFELTLEEEDSEGPEKEGEGHGYFGSTKTLCVIDPENRDSLGETGVDTATEDKSPTDT</sequence>
<dbReference type="Gene3D" id="1.10.1300.10">
    <property type="entry name" value="3'5'-cyclic nucleotide phosphodiesterase, catalytic domain"/>
    <property type="match status" value="1"/>
</dbReference>
<keyword evidence="12" id="KW-1133">Transmembrane helix</keyword>
<protein>
    <recommendedName>
        <fullName evidence="10">Phosphodiesterase</fullName>
        <ecNumber evidence="10">3.1.4.-</ecNumber>
    </recommendedName>
</protein>
<evidence type="ECO:0000256" key="6">
    <source>
        <dbReference type="ARBA" id="ARBA00033681"/>
    </source>
</evidence>
<dbReference type="GO" id="GO:0046872">
    <property type="term" value="F:metal ion binding"/>
    <property type="evidence" value="ECO:0007669"/>
    <property type="project" value="UniProtKB-KW"/>
</dbReference>
<feature type="binding site" evidence="9">
    <location>
        <position position="438"/>
    </location>
    <ligand>
        <name>Zn(2+)</name>
        <dbReference type="ChEBI" id="CHEBI:29105"/>
        <label>1</label>
    </ligand>
</feature>
<comment type="catalytic activity">
    <reaction evidence="6">
        <text>3',5'-cyclic AMP + H2O = AMP + H(+)</text>
        <dbReference type="Rhea" id="RHEA:25277"/>
        <dbReference type="ChEBI" id="CHEBI:15377"/>
        <dbReference type="ChEBI" id="CHEBI:15378"/>
        <dbReference type="ChEBI" id="CHEBI:58165"/>
        <dbReference type="ChEBI" id="CHEBI:456215"/>
        <dbReference type="EC" id="3.1.4.53"/>
    </reaction>
    <physiologicalReaction direction="left-to-right" evidence="6">
        <dbReference type="Rhea" id="RHEA:25278"/>
    </physiologicalReaction>
</comment>
<keyword evidence="4 10" id="KW-0378">Hydrolase</keyword>
<dbReference type="GO" id="GO:0007165">
    <property type="term" value="P:signal transduction"/>
    <property type="evidence" value="ECO:0007669"/>
    <property type="project" value="InterPro"/>
</dbReference>
<dbReference type="PROSITE" id="PS00126">
    <property type="entry name" value="PDEASE_I_1"/>
    <property type="match status" value="1"/>
</dbReference>
<evidence type="ECO:0000256" key="1">
    <source>
        <dbReference type="ARBA" id="ARBA00004703"/>
    </source>
</evidence>
<keyword evidence="12" id="KW-0812">Transmembrane</keyword>
<dbReference type="InterPro" id="IPR023174">
    <property type="entry name" value="PDEase_CS"/>
</dbReference>
<comment type="pathway">
    <text evidence="1">Purine metabolism; 3',5'-cyclic AMP degradation; AMP from 3',5'-cyclic AMP: step 1/1.</text>
</comment>
<evidence type="ECO:0000256" key="4">
    <source>
        <dbReference type="ARBA" id="ARBA00022801"/>
    </source>
</evidence>
<dbReference type="InterPro" id="IPR023088">
    <property type="entry name" value="PDEase"/>
</dbReference>
<dbReference type="CDD" id="cd00077">
    <property type="entry name" value="HDc"/>
    <property type="match status" value="1"/>
</dbReference>
<dbReference type="Ensembl" id="ENSSSCT00015080062.1">
    <property type="protein sequence ID" value="ENSSSCP00015032363.1"/>
    <property type="gene ID" value="ENSSSCG00015059516.1"/>
</dbReference>
<dbReference type="EC" id="3.1.4.-" evidence="10"/>
<keyword evidence="3 9" id="KW-0479">Metal-binding</keyword>
<gene>
    <name evidence="14" type="primary">PDE4B</name>
</gene>
<feature type="binding site" evidence="8">
    <location>
        <position position="489"/>
    </location>
    <ligand>
        <name>AMP</name>
        <dbReference type="ChEBI" id="CHEBI:456215"/>
    </ligand>
</feature>
<comment type="similarity">
    <text evidence="2">Belongs to the cyclic nucleotide phosphodiesterase family. PDE4 subfamily.</text>
</comment>
<dbReference type="PROSITE" id="PS51845">
    <property type="entry name" value="PDEASE_I_2"/>
    <property type="match status" value="1"/>
</dbReference>
<dbReference type="PRINTS" id="PR00387">
    <property type="entry name" value="PDIESTERASE1"/>
</dbReference>
<keyword evidence="5" id="KW-0114">cAMP</keyword>
<evidence type="ECO:0000256" key="8">
    <source>
        <dbReference type="PIRSR" id="PIRSR623088-2"/>
    </source>
</evidence>
<name>A0A8D1L0V8_PIG</name>
<feature type="binding site" evidence="9">
    <location>
        <position position="320"/>
    </location>
    <ligand>
        <name>Zn(2+)</name>
        <dbReference type="ChEBI" id="CHEBI:29105"/>
        <label>1</label>
    </ligand>
</feature>
<dbReference type="Pfam" id="PF18100">
    <property type="entry name" value="PDE4_UCR"/>
    <property type="match status" value="1"/>
</dbReference>
<evidence type="ECO:0000256" key="3">
    <source>
        <dbReference type="ARBA" id="ARBA00022723"/>
    </source>
</evidence>
<evidence type="ECO:0000256" key="10">
    <source>
        <dbReference type="RuleBase" id="RU363067"/>
    </source>
</evidence>
<feature type="region of interest" description="Disordered" evidence="11">
    <location>
        <begin position="1"/>
        <end position="21"/>
    </location>
</feature>
<dbReference type="Pfam" id="PF00233">
    <property type="entry name" value="PDEase_I"/>
    <property type="match status" value="1"/>
</dbReference>
<keyword evidence="12" id="KW-0472">Membrane</keyword>
<dbReference type="PANTHER" id="PTHR11347">
    <property type="entry name" value="CYCLIC NUCLEOTIDE PHOSPHODIESTERASE"/>
    <property type="match status" value="1"/>
</dbReference>
<feature type="active site" description="Proton donor" evidence="7">
    <location>
        <position position="280"/>
    </location>
</feature>
<dbReference type="UniPathway" id="UPA00762">
    <property type="reaction ID" value="UER00747"/>
</dbReference>
<accession>A0A8D1L0V8</accession>
<dbReference type="GO" id="GO:0004115">
    <property type="term" value="F:3',5'-cyclic-AMP phosphodiesterase activity"/>
    <property type="evidence" value="ECO:0007669"/>
    <property type="project" value="UniProtKB-EC"/>
</dbReference>
<dbReference type="InterPro" id="IPR002073">
    <property type="entry name" value="PDEase_catalytic_dom"/>
</dbReference>
<feature type="binding site" evidence="9">
    <location>
        <position position="321"/>
    </location>
    <ligand>
        <name>Zn(2+)</name>
        <dbReference type="ChEBI" id="CHEBI:29105"/>
        <label>2</label>
    </ligand>
</feature>
<feature type="domain" description="PDEase" evidence="13">
    <location>
        <begin position="157"/>
        <end position="533"/>
    </location>
</feature>
<evidence type="ECO:0000256" key="7">
    <source>
        <dbReference type="PIRSR" id="PIRSR623088-1"/>
    </source>
</evidence>
<feature type="binding site" evidence="8">
    <location>
        <begin position="280"/>
        <end position="284"/>
    </location>
    <ligand>
        <name>AMP</name>
        <dbReference type="ChEBI" id="CHEBI:456215"/>
    </ligand>
</feature>
<feature type="transmembrane region" description="Helical" evidence="12">
    <location>
        <begin position="223"/>
        <end position="246"/>
    </location>
</feature>
<evidence type="ECO:0000256" key="9">
    <source>
        <dbReference type="PIRSR" id="PIRSR623088-3"/>
    </source>
</evidence>
<dbReference type="AlphaFoldDB" id="A0A8D1L0V8"/>
<evidence type="ECO:0000256" key="11">
    <source>
        <dbReference type="SAM" id="MobiDB-lite"/>
    </source>
</evidence>
<dbReference type="FunFam" id="1.10.1300.10:FF:000001">
    <property type="entry name" value="Phosphodiesterase"/>
    <property type="match status" value="1"/>
</dbReference>
<evidence type="ECO:0000259" key="13">
    <source>
        <dbReference type="PROSITE" id="PS51845"/>
    </source>
</evidence>
<feature type="binding site" evidence="9">
    <location>
        <position position="321"/>
    </location>
    <ligand>
        <name>Zn(2+)</name>
        <dbReference type="ChEBI" id="CHEBI:29105"/>
        <label>1</label>
    </ligand>
</feature>
<organism evidence="14 15">
    <name type="scientific">Sus scrofa</name>
    <name type="common">Pig</name>
    <dbReference type="NCBI Taxonomy" id="9823"/>
    <lineage>
        <taxon>Eukaryota</taxon>
        <taxon>Metazoa</taxon>
        <taxon>Chordata</taxon>
        <taxon>Craniata</taxon>
        <taxon>Vertebrata</taxon>
        <taxon>Euteleostomi</taxon>
        <taxon>Mammalia</taxon>
        <taxon>Eutheria</taxon>
        <taxon>Laurasiatheria</taxon>
        <taxon>Artiodactyla</taxon>
        <taxon>Suina</taxon>
        <taxon>Suidae</taxon>
        <taxon>Sus</taxon>
    </lineage>
</organism>
<dbReference type="GO" id="GO:0006198">
    <property type="term" value="P:cAMP catabolic process"/>
    <property type="evidence" value="ECO:0007669"/>
    <property type="project" value="UniProtKB-UniPathway"/>
</dbReference>
<dbReference type="InterPro" id="IPR040844">
    <property type="entry name" value="PDE4_UCR"/>
</dbReference>
<feature type="binding site" evidence="9">
    <location>
        <position position="284"/>
    </location>
    <ligand>
        <name>Zn(2+)</name>
        <dbReference type="ChEBI" id="CHEBI:29105"/>
        <label>1</label>
    </ligand>
</feature>
<feature type="binding site" evidence="8">
    <location>
        <position position="438"/>
    </location>
    <ligand>
        <name>AMP</name>
        <dbReference type="ChEBI" id="CHEBI:456215"/>
    </ligand>
</feature>
<feature type="region of interest" description="Disordered" evidence="11">
    <location>
        <begin position="559"/>
        <end position="610"/>
    </location>
</feature>
<evidence type="ECO:0000256" key="12">
    <source>
        <dbReference type="SAM" id="Phobius"/>
    </source>
</evidence>
<evidence type="ECO:0000256" key="5">
    <source>
        <dbReference type="ARBA" id="ARBA00023149"/>
    </source>
</evidence>
<evidence type="ECO:0000256" key="2">
    <source>
        <dbReference type="ARBA" id="ARBA00009517"/>
    </source>
</evidence>
<dbReference type="InterPro" id="IPR036971">
    <property type="entry name" value="PDEase_catalytic_dom_sf"/>
</dbReference>
<comment type="cofactor">
    <cofactor evidence="10">
        <name>a divalent metal cation</name>
        <dbReference type="ChEBI" id="CHEBI:60240"/>
    </cofactor>
    <text evidence="10">Binds 2 divalent metal cations per subunit. Site 1 may preferentially bind zinc ions, while site 2 has a preference for magnesium and/or manganese ions.</text>
</comment>
<dbReference type="Ensembl" id="ENSSSCT00045037579.1">
    <property type="protein sequence ID" value="ENSSSCP00045026120.1"/>
    <property type="gene ID" value="ENSSSCG00045021862.1"/>
</dbReference>
<feature type="binding site" evidence="8">
    <location>
        <position position="321"/>
    </location>
    <ligand>
        <name>AMP</name>
        <dbReference type="ChEBI" id="CHEBI:456215"/>
    </ligand>
</feature>
<dbReference type="Proteomes" id="UP000694726">
    <property type="component" value="Unplaced"/>
</dbReference>
<evidence type="ECO:0000313" key="15">
    <source>
        <dbReference type="Proteomes" id="UP000694728"/>
    </source>
</evidence>
<dbReference type="SMART" id="SM00471">
    <property type="entry name" value="HDc"/>
    <property type="match status" value="1"/>
</dbReference>
<dbReference type="InterPro" id="IPR003607">
    <property type="entry name" value="HD/PDEase_dom"/>
</dbReference>